<evidence type="ECO:0000313" key="2">
    <source>
        <dbReference type="EMBL" id="AFW04847.1"/>
    </source>
</evidence>
<feature type="transmembrane region" description="Helical" evidence="1">
    <location>
        <begin position="237"/>
        <end position="258"/>
    </location>
</feature>
<keyword evidence="1" id="KW-0472">Membrane</keyword>
<gene>
    <name evidence="2" type="primary">wzy</name>
</gene>
<dbReference type="EMBL" id="JX975344">
    <property type="protein sequence ID" value="AFW04847.1"/>
    <property type="molecule type" value="Genomic_DNA"/>
</dbReference>
<organism evidence="2">
    <name type="scientific">Salmonella enterica</name>
    <name type="common">Salmonella choleraesuis</name>
    <dbReference type="NCBI Taxonomy" id="28901"/>
    <lineage>
        <taxon>Bacteria</taxon>
        <taxon>Pseudomonadati</taxon>
        <taxon>Pseudomonadota</taxon>
        <taxon>Gammaproteobacteria</taxon>
        <taxon>Enterobacterales</taxon>
        <taxon>Enterobacteriaceae</taxon>
        <taxon>Salmonella</taxon>
    </lineage>
</organism>
<feature type="transmembrane region" description="Helical" evidence="1">
    <location>
        <begin position="196"/>
        <end position="225"/>
    </location>
</feature>
<feature type="transmembrane region" description="Helical" evidence="1">
    <location>
        <begin position="332"/>
        <end position="356"/>
    </location>
</feature>
<sequence>MLLFYWFLYVFSLSIPIFYHSAFLVGFVSAIHYLLIYKRNLLVLSRYQIFYFSSFLLGYIIVGLIIILNETYDISFFKTYTNSFLSAISGVPLVLIFLERFGKNAPAYVMKYTFYIFIIQSIIIILVLFVPALKPFVMYFQRNAELASELDLFSNGLRTNALSGGLFYGLSLSFSMAIILYLYYILVYKFQLKLRYVFLFTLVNIGLICTGRFGFIYVICIIPIICTIKITRKIKLILFSLCMIVLLCILFFTLYELFPQVKKIYNETIYPYAFEFLSNYQKSGDFDTSSTNELASMYNVTITDNTWFFGDGLYTGNDGLYYQHTDVGYLRLLLLGGVGLNIYFISFTVLMLIPILKSTLPNNKSLYFSLLLLFLLSQFKGEAMITLVQLNNMCFILCSTISFLYRKDVNE</sequence>
<feature type="transmembrane region" description="Helical" evidence="1">
    <location>
        <begin position="49"/>
        <end position="68"/>
    </location>
</feature>
<proteinExistence type="predicted"/>
<keyword evidence="1" id="KW-1133">Transmembrane helix</keyword>
<feature type="transmembrane region" description="Helical" evidence="1">
    <location>
        <begin position="6"/>
        <end position="37"/>
    </location>
</feature>
<accession>U3GLV2</accession>
<feature type="transmembrane region" description="Helical" evidence="1">
    <location>
        <begin position="165"/>
        <end position="184"/>
    </location>
</feature>
<feature type="transmembrane region" description="Helical" evidence="1">
    <location>
        <begin position="383"/>
        <end position="405"/>
    </location>
</feature>
<feature type="transmembrane region" description="Helical" evidence="1">
    <location>
        <begin position="80"/>
        <end position="100"/>
    </location>
</feature>
<protein>
    <submittedName>
        <fullName evidence="2">O-antigen polymerase</fullName>
    </submittedName>
</protein>
<name>U3GLV2_SALER</name>
<reference evidence="2" key="1">
    <citation type="journal article" date="2013" name="FEMS Microbiol. Rev.">
        <title>Structural diversity in Salmonella O antigens and its genetic basis.</title>
        <authorList>
            <person name="Liu B."/>
            <person name="Knirel Y.A."/>
            <person name="Feng L."/>
            <person name="Perepelov A.V."/>
            <person name="Senchenkova S.N."/>
            <person name="Reeves P.R."/>
            <person name="Wang L."/>
        </authorList>
    </citation>
    <scope>NUCLEOTIDE SEQUENCE</scope>
    <source>
        <strain evidence="2">G1463</strain>
    </source>
</reference>
<evidence type="ECO:0000256" key="1">
    <source>
        <dbReference type="SAM" id="Phobius"/>
    </source>
</evidence>
<keyword evidence="1" id="KW-0812">Transmembrane</keyword>
<dbReference type="AlphaFoldDB" id="U3GLV2"/>
<feature type="transmembrane region" description="Helical" evidence="1">
    <location>
        <begin position="112"/>
        <end position="133"/>
    </location>
</feature>